<dbReference type="Pfam" id="PF24681">
    <property type="entry name" value="Kelch_KLHDC2_KLHL20_DRC7"/>
    <property type="match status" value="1"/>
</dbReference>
<dbReference type="Gene3D" id="2.120.10.80">
    <property type="entry name" value="Kelch-type beta propeller"/>
    <property type="match status" value="2"/>
</dbReference>
<keyword evidence="6" id="KW-1185">Reference proteome</keyword>
<evidence type="ECO:0000313" key="6">
    <source>
        <dbReference type="Proteomes" id="UP000274822"/>
    </source>
</evidence>
<accession>A0A433PEX6</accession>
<feature type="transmembrane region" description="Helical" evidence="4">
    <location>
        <begin position="377"/>
        <end position="402"/>
    </location>
</feature>
<evidence type="ECO:0000256" key="1">
    <source>
        <dbReference type="ARBA" id="ARBA00022441"/>
    </source>
</evidence>
<proteinExistence type="predicted"/>
<dbReference type="PANTHER" id="PTHR46093:SF18">
    <property type="entry name" value="FIBRONECTIN TYPE-III DOMAIN-CONTAINING PROTEIN"/>
    <property type="match status" value="1"/>
</dbReference>
<evidence type="ECO:0000313" key="5">
    <source>
        <dbReference type="EMBL" id="RUS16093.1"/>
    </source>
</evidence>
<feature type="region of interest" description="Disordered" evidence="3">
    <location>
        <begin position="491"/>
        <end position="602"/>
    </location>
</feature>
<feature type="compositionally biased region" description="Polar residues" evidence="3">
    <location>
        <begin position="546"/>
        <end position="565"/>
    </location>
</feature>
<keyword evidence="4" id="KW-1133">Transmembrane helix</keyword>
<keyword evidence="1" id="KW-0880">Kelch repeat</keyword>
<dbReference type="PANTHER" id="PTHR46093">
    <property type="entry name" value="ACYL-COA-BINDING DOMAIN-CONTAINING PROTEIN 5"/>
    <property type="match status" value="1"/>
</dbReference>
<keyword evidence="2" id="KW-0677">Repeat</keyword>
<gene>
    <name evidence="5" type="ORF">BC938DRAFT_476708</name>
</gene>
<evidence type="ECO:0008006" key="7">
    <source>
        <dbReference type="Google" id="ProtNLM"/>
    </source>
</evidence>
<evidence type="ECO:0000256" key="3">
    <source>
        <dbReference type="SAM" id="MobiDB-lite"/>
    </source>
</evidence>
<dbReference type="InterPro" id="IPR015915">
    <property type="entry name" value="Kelch-typ_b-propeller"/>
</dbReference>
<comment type="caution">
    <text evidence="5">The sequence shown here is derived from an EMBL/GenBank/DDBJ whole genome shotgun (WGS) entry which is preliminary data.</text>
</comment>
<dbReference type="EMBL" id="RBNJ01024709">
    <property type="protein sequence ID" value="RUS16093.1"/>
    <property type="molecule type" value="Genomic_DNA"/>
</dbReference>
<name>A0A433PEX6_9FUNG</name>
<feature type="region of interest" description="Disordered" evidence="3">
    <location>
        <begin position="644"/>
        <end position="665"/>
    </location>
</feature>
<dbReference type="SUPFAM" id="SSF117281">
    <property type="entry name" value="Kelch motif"/>
    <property type="match status" value="1"/>
</dbReference>
<sequence>KTNAVPLRRTVKPNLASPPSRLYFYGGKTGAPGVTRDGAENTNDLLVLDLSSSFSLSAIPWTLTVAGPKTAYHAITYGGPKNSQLFLFGGLADPALLNYTDATLNVTTATDPLINQTLFIYDTGNSAWSNPIPKTPEPSRRSEHTLSTRSDTGIAYLFGGVPLTADLYSLDTITLAWTLLTSSNTSATPSPRFHHTSTLLPDGRLIVLGGFDGTAMIDMHQIWSYDTNTGKWTLSNTTGSFTPTSRRDHVAVATRDGKIILHGGTDLAFMVFMSDVAVLDCSGTSYVWNAPQIKGNAPAGRYTHTATMAGTNMIVAFGFLANQTGDSNIYILDTTNFTWLDNYTPSHLDYTFVSTGPQVGMSRNLSSEASMASSSSVGIIAGTTVASLAAIVIFSVALFFFVRHRRLVKSDLLYTQRYEDWPSNPQPVSYSQWGATPGRTPAPPIRKNLPNTTAGPSAVPLNAAAKAGFVATMLSSLESKKDAVWREIGALRRGSQSSVESEVGPDAGVTSGSRFEVMRRSEDGHRSSPRTPPRQIDTAQGPALPSSPTDSSASTYTPWSPTSATAKLLPQRKKNNEKQNPPNAAPGPSAPDTGFLQPPPQLQQLGRLSPVSVMTEDLDLDGRAVPLDVGVRSYFVPRQKLFVVNPDSDGRSASAGSLKSELGGR</sequence>
<organism evidence="5 6">
    <name type="scientific">Jimgerdemannia flammicorona</name>
    <dbReference type="NCBI Taxonomy" id="994334"/>
    <lineage>
        <taxon>Eukaryota</taxon>
        <taxon>Fungi</taxon>
        <taxon>Fungi incertae sedis</taxon>
        <taxon>Mucoromycota</taxon>
        <taxon>Mucoromycotina</taxon>
        <taxon>Endogonomycetes</taxon>
        <taxon>Endogonales</taxon>
        <taxon>Endogonaceae</taxon>
        <taxon>Jimgerdemannia</taxon>
    </lineage>
</organism>
<feature type="compositionally biased region" description="Basic and acidic residues" evidence="3">
    <location>
        <begin position="516"/>
        <end position="526"/>
    </location>
</feature>
<reference evidence="5 6" key="1">
    <citation type="journal article" date="2018" name="New Phytol.">
        <title>Phylogenomics of Endogonaceae and evolution of mycorrhizas within Mucoromycota.</title>
        <authorList>
            <person name="Chang Y."/>
            <person name="Desiro A."/>
            <person name="Na H."/>
            <person name="Sandor L."/>
            <person name="Lipzen A."/>
            <person name="Clum A."/>
            <person name="Barry K."/>
            <person name="Grigoriev I.V."/>
            <person name="Martin F.M."/>
            <person name="Stajich J.E."/>
            <person name="Smith M.E."/>
            <person name="Bonito G."/>
            <person name="Spatafora J.W."/>
        </authorList>
    </citation>
    <scope>NUCLEOTIDE SEQUENCE [LARGE SCALE GENOMIC DNA]</scope>
    <source>
        <strain evidence="5 6">AD002</strain>
    </source>
</reference>
<evidence type="ECO:0000256" key="4">
    <source>
        <dbReference type="SAM" id="Phobius"/>
    </source>
</evidence>
<dbReference type="AlphaFoldDB" id="A0A433PEX6"/>
<dbReference type="Proteomes" id="UP000274822">
    <property type="component" value="Unassembled WGS sequence"/>
</dbReference>
<feature type="non-terminal residue" evidence="5">
    <location>
        <position position="1"/>
    </location>
</feature>
<keyword evidence="4" id="KW-0812">Transmembrane</keyword>
<keyword evidence="4" id="KW-0472">Membrane</keyword>
<protein>
    <recommendedName>
        <fullName evidence="7">Galactose oxidase</fullName>
    </recommendedName>
</protein>
<evidence type="ECO:0000256" key="2">
    <source>
        <dbReference type="ARBA" id="ARBA00022737"/>
    </source>
</evidence>